<evidence type="ECO:0000256" key="8">
    <source>
        <dbReference type="ARBA" id="ARBA00022475"/>
    </source>
</evidence>
<keyword evidence="13 19" id="KW-1133">Transmembrane helix</keyword>
<evidence type="ECO:0000256" key="9">
    <source>
        <dbReference type="ARBA" id="ARBA00022516"/>
    </source>
</evidence>
<keyword evidence="21" id="KW-1185">Reference proteome</keyword>
<dbReference type="PANTHER" id="PTHR46382:SF1">
    <property type="entry name" value="PHOSPHATIDATE CYTIDYLYLTRANSFERASE"/>
    <property type="match status" value="1"/>
</dbReference>
<name>A0A521EU29_SACCC</name>
<evidence type="ECO:0000256" key="3">
    <source>
        <dbReference type="ARBA" id="ARBA00005119"/>
    </source>
</evidence>
<keyword evidence="17" id="KW-1208">Phospholipid metabolism</keyword>
<dbReference type="PANTHER" id="PTHR46382">
    <property type="entry name" value="PHOSPHATIDATE CYTIDYLYLTRANSFERASE"/>
    <property type="match status" value="1"/>
</dbReference>
<evidence type="ECO:0000256" key="1">
    <source>
        <dbReference type="ARBA" id="ARBA00001698"/>
    </source>
</evidence>
<evidence type="ECO:0000256" key="14">
    <source>
        <dbReference type="ARBA" id="ARBA00023098"/>
    </source>
</evidence>
<dbReference type="UniPathway" id="UPA00557">
    <property type="reaction ID" value="UER00614"/>
</dbReference>
<keyword evidence="11 18" id="KW-0812">Transmembrane</keyword>
<dbReference type="EC" id="2.7.7.41" evidence="6 18"/>
<dbReference type="RefSeq" id="WP_142534488.1">
    <property type="nucleotide sequence ID" value="NZ_FXTB01000011.1"/>
</dbReference>
<dbReference type="EMBL" id="FXTB01000011">
    <property type="protein sequence ID" value="SMO87405.1"/>
    <property type="molecule type" value="Genomic_DNA"/>
</dbReference>
<feature type="transmembrane region" description="Helical" evidence="19">
    <location>
        <begin position="205"/>
        <end position="224"/>
    </location>
</feature>
<dbReference type="GO" id="GO:0005886">
    <property type="term" value="C:plasma membrane"/>
    <property type="evidence" value="ECO:0007669"/>
    <property type="project" value="UniProtKB-SubCell"/>
</dbReference>
<keyword evidence="14" id="KW-0443">Lipid metabolism</keyword>
<gene>
    <name evidence="20" type="ORF">SAMN06265379_11141</name>
</gene>
<evidence type="ECO:0000256" key="2">
    <source>
        <dbReference type="ARBA" id="ARBA00004651"/>
    </source>
</evidence>
<evidence type="ECO:0000256" key="17">
    <source>
        <dbReference type="ARBA" id="ARBA00023264"/>
    </source>
</evidence>
<dbReference type="InterPro" id="IPR000374">
    <property type="entry name" value="PC_trans"/>
</dbReference>
<keyword evidence="8" id="KW-1003">Cell membrane</keyword>
<comment type="subcellular location">
    <subcellularLocation>
        <location evidence="2">Cell membrane</location>
        <topology evidence="2">Multi-pass membrane protein</topology>
    </subcellularLocation>
</comment>
<feature type="transmembrane region" description="Helical" evidence="19">
    <location>
        <begin position="81"/>
        <end position="100"/>
    </location>
</feature>
<evidence type="ECO:0000256" key="13">
    <source>
        <dbReference type="ARBA" id="ARBA00022989"/>
    </source>
</evidence>
<comment type="pathway">
    <text evidence="4">Lipid metabolism.</text>
</comment>
<proteinExistence type="inferred from homology"/>
<keyword evidence="12 18" id="KW-0548">Nucleotidyltransferase</keyword>
<keyword evidence="10 18" id="KW-0808">Transferase</keyword>
<dbReference type="OrthoDB" id="9799199at2"/>
<evidence type="ECO:0000313" key="21">
    <source>
        <dbReference type="Proteomes" id="UP000319040"/>
    </source>
</evidence>
<evidence type="ECO:0000256" key="18">
    <source>
        <dbReference type="RuleBase" id="RU003938"/>
    </source>
</evidence>
<evidence type="ECO:0000256" key="12">
    <source>
        <dbReference type="ARBA" id="ARBA00022695"/>
    </source>
</evidence>
<comment type="similarity">
    <text evidence="5 18">Belongs to the CDS family.</text>
</comment>
<feature type="transmembrane region" description="Helical" evidence="19">
    <location>
        <begin position="182"/>
        <end position="199"/>
    </location>
</feature>
<accession>A0A521EU29</accession>
<keyword evidence="9" id="KW-0444">Lipid biosynthesis</keyword>
<protein>
    <recommendedName>
        <fullName evidence="7 18">Phosphatidate cytidylyltransferase</fullName>
        <ecNumber evidence="6 18">2.7.7.41</ecNumber>
    </recommendedName>
</protein>
<dbReference type="GO" id="GO:0016024">
    <property type="term" value="P:CDP-diacylglycerol biosynthetic process"/>
    <property type="evidence" value="ECO:0007669"/>
    <property type="project" value="UniProtKB-UniPathway"/>
</dbReference>
<evidence type="ECO:0000256" key="7">
    <source>
        <dbReference type="ARBA" id="ARBA00019373"/>
    </source>
</evidence>
<sequence length="270" mass="30149">MSNFWQRLLTGLLFVIVVAGGIYYHPLTYFAIFFLVIIAGVYELNTFLSKAGIKIDFISTLGIAIFGYVAFFLVHSGISKASIYYLFIPLVSVLFIRELFKDIITPFTNIGAGLLCALYIGAPFALMHSLAFTHGNYNFKLPLSVFILVWINDTGAYLSGVSIGRHKFFKRISPKKTWEGTIGGFVITLLAAYVISLFWDDLNGIQWVVFGGIISVMAVLGDLIESMFKRCINIKDSGSFFPGHGGLLDRFDAVIFALPMAVFYIEFFVR</sequence>
<dbReference type="AlphaFoldDB" id="A0A521EU29"/>
<comment type="pathway">
    <text evidence="3 18">Phospholipid metabolism; CDP-diacylglycerol biosynthesis; CDP-diacylglycerol from sn-glycerol 3-phosphate: step 3/3.</text>
</comment>
<evidence type="ECO:0000256" key="19">
    <source>
        <dbReference type="SAM" id="Phobius"/>
    </source>
</evidence>
<evidence type="ECO:0000256" key="4">
    <source>
        <dbReference type="ARBA" id="ARBA00005189"/>
    </source>
</evidence>
<keyword evidence="15 19" id="KW-0472">Membrane</keyword>
<reference evidence="20 21" key="1">
    <citation type="submission" date="2017-05" db="EMBL/GenBank/DDBJ databases">
        <authorList>
            <person name="Varghese N."/>
            <person name="Submissions S."/>
        </authorList>
    </citation>
    <scope>NUCLEOTIDE SEQUENCE [LARGE SCALE GENOMIC DNA]</scope>
    <source>
        <strain evidence="20 21">DSM 27040</strain>
    </source>
</reference>
<dbReference type="PROSITE" id="PS01315">
    <property type="entry name" value="CDS"/>
    <property type="match status" value="1"/>
</dbReference>
<comment type="catalytic activity">
    <reaction evidence="1 18">
        <text>a 1,2-diacyl-sn-glycero-3-phosphate + CTP + H(+) = a CDP-1,2-diacyl-sn-glycerol + diphosphate</text>
        <dbReference type="Rhea" id="RHEA:16229"/>
        <dbReference type="ChEBI" id="CHEBI:15378"/>
        <dbReference type="ChEBI" id="CHEBI:33019"/>
        <dbReference type="ChEBI" id="CHEBI:37563"/>
        <dbReference type="ChEBI" id="CHEBI:58332"/>
        <dbReference type="ChEBI" id="CHEBI:58608"/>
        <dbReference type="EC" id="2.7.7.41"/>
    </reaction>
</comment>
<organism evidence="20 21">
    <name type="scientific">Saccharicrinis carchari</name>
    <dbReference type="NCBI Taxonomy" id="1168039"/>
    <lineage>
        <taxon>Bacteria</taxon>
        <taxon>Pseudomonadati</taxon>
        <taxon>Bacteroidota</taxon>
        <taxon>Bacteroidia</taxon>
        <taxon>Marinilabiliales</taxon>
        <taxon>Marinilabiliaceae</taxon>
        <taxon>Saccharicrinis</taxon>
    </lineage>
</organism>
<evidence type="ECO:0000313" key="20">
    <source>
        <dbReference type="EMBL" id="SMO87405.1"/>
    </source>
</evidence>
<feature type="transmembrane region" description="Helical" evidence="19">
    <location>
        <begin position="55"/>
        <end position="75"/>
    </location>
</feature>
<evidence type="ECO:0000256" key="11">
    <source>
        <dbReference type="ARBA" id="ARBA00022692"/>
    </source>
</evidence>
<evidence type="ECO:0000256" key="16">
    <source>
        <dbReference type="ARBA" id="ARBA00023209"/>
    </source>
</evidence>
<evidence type="ECO:0000256" key="10">
    <source>
        <dbReference type="ARBA" id="ARBA00022679"/>
    </source>
</evidence>
<keyword evidence="16" id="KW-0594">Phospholipid biosynthesis</keyword>
<feature type="transmembrane region" description="Helical" evidence="19">
    <location>
        <begin position="112"/>
        <end position="131"/>
    </location>
</feature>
<evidence type="ECO:0000256" key="5">
    <source>
        <dbReference type="ARBA" id="ARBA00010185"/>
    </source>
</evidence>
<evidence type="ECO:0000256" key="15">
    <source>
        <dbReference type="ARBA" id="ARBA00023136"/>
    </source>
</evidence>
<evidence type="ECO:0000256" key="6">
    <source>
        <dbReference type="ARBA" id="ARBA00012487"/>
    </source>
</evidence>
<dbReference type="Proteomes" id="UP000319040">
    <property type="component" value="Unassembled WGS sequence"/>
</dbReference>
<feature type="transmembrane region" description="Helical" evidence="19">
    <location>
        <begin position="143"/>
        <end position="161"/>
    </location>
</feature>
<dbReference type="Pfam" id="PF01148">
    <property type="entry name" value="CTP_transf_1"/>
    <property type="match status" value="1"/>
</dbReference>
<dbReference type="GO" id="GO:0004605">
    <property type="term" value="F:phosphatidate cytidylyltransferase activity"/>
    <property type="evidence" value="ECO:0007669"/>
    <property type="project" value="UniProtKB-EC"/>
</dbReference>